<accession>A0A7C1B069</accession>
<feature type="region of interest" description="Disordered" evidence="1">
    <location>
        <begin position="172"/>
        <end position="197"/>
    </location>
</feature>
<comment type="caution">
    <text evidence="2">The sequence shown here is derived from an EMBL/GenBank/DDBJ whole genome shotgun (WGS) entry which is preliminary data.</text>
</comment>
<organism evidence="2">
    <name type="scientific">Thermodesulforhabdus norvegica</name>
    <dbReference type="NCBI Taxonomy" id="39841"/>
    <lineage>
        <taxon>Bacteria</taxon>
        <taxon>Pseudomonadati</taxon>
        <taxon>Thermodesulfobacteriota</taxon>
        <taxon>Syntrophobacteria</taxon>
        <taxon>Syntrophobacterales</taxon>
        <taxon>Thermodesulforhabdaceae</taxon>
        <taxon>Thermodesulforhabdus</taxon>
    </lineage>
</organism>
<protein>
    <submittedName>
        <fullName evidence="2">Uncharacterized protein</fullName>
    </submittedName>
</protein>
<dbReference type="AlphaFoldDB" id="A0A7C1B069"/>
<reference evidence="2" key="1">
    <citation type="journal article" date="2020" name="mSystems">
        <title>Genome- and Community-Level Interaction Insights into Carbon Utilization and Element Cycling Functions of Hydrothermarchaeota in Hydrothermal Sediment.</title>
        <authorList>
            <person name="Zhou Z."/>
            <person name="Liu Y."/>
            <person name="Xu W."/>
            <person name="Pan J."/>
            <person name="Luo Z.H."/>
            <person name="Li M."/>
        </authorList>
    </citation>
    <scope>NUCLEOTIDE SEQUENCE [LARGE SCALE GENOMIC DNA]</scope>
    <source>
        <strain evidence="2">HyVt-19</strain>
    </source>
</reference>
<dbReference type="Proteomes" id="UP000886355">
    <property type="component" value="Unassembled WGS sequence"/>
</dbReference>
<evidence type="ECO:0000313" key="2">
    <source>
        <dbReference type="EMBL" id="HDL89660.1"/>
    </source>
</evidence>
<name>A0A7C1B069_9BACT</name>
<dbReference type="EMBL" id="DQZW01000096">
    <property type="protein sequence ID" value="HDL89660.1"/>
    <property type="molecule type" value="Genomic_DNA"/>
</dbReference>
<sequence length="197" mass="21677">MQRLWCTEHGGYVGAVSCALCANRCAKRIISKEVEQYLLSKGYNRLITATKKEKAVKKGEITTIKDNKIANINGKIIPDLNASFFEVVRKYQLSIQFVRCSNNNPDKEGIAFSGGKKPPKNSQALLLAGDGSVQGVASWEKVSEHIDVDTAEVWAVFPVKPIITFVNIQQSSADNGNLPKKKPNSVRKKSKSKTTLP</sequence>
<gene>
    <name evidence="2" type="ORF">ENG14_02015</name>
</gene>
<proteinExistence type="predicted"/>
<evidence type="ECO:0000256" key="1">
    <source>
        <dbReference type="SAM" id="MobiDB-lite"/>
    </source>
</evidence>
<feature type="compositionally biased region" description="Basic residues" evidence="1">
    <location>
        <begin position="179"/>
        <end position="197"/>
    </location>
</feature>